<gene>
    <name evidence="7" type="ORF">GCM10022257_19550</name>
</gene>
<dbReference type="RefSeq" id="WP_139002242.1">
    <property type="nucleotide sequence ID" value="NZ_BAABAV010000002.1"/>
</dbReference>
<dbReference type="CDD" id="cd15482">
    <property type="entry name" value="Sialidase_non-viral"/>
    <property type="match status" value="1"/>
</dbReference>
<comment type="caution">
    <text evidence="7">The sequence shown here is derived from an EMBL/GenBank/DDBJ whole genome shotgun (WGS) entry which is preliminary data.</text>
</comment>
<reference evidence="8" key="1">
    <citation type="journal article" date="2019" name="Int. J. Syst. Evol. Microbiol.">
        <title>The Global Catalogue of Microorganisms (GCM) 10K type strain sequencing project: providing services to taxonomists for standard genome sequencing and annotation.</title>
        <authorList>
            <consortium name="The Broad Institute Genomics Platform"/>
            <consortium name="The Broad Institute Genome Sequencing Center for Infectious Disease"/>
            <person name="Wu L."/>
            <person name="Ma J."/>
        </authorList>
    </citation>
    <scope>NUCLEOTIDE SEQUENCE [LARGE SCALE GENOMIC DNA]</scope>
    <source>
        <strain evidence="8">JCM 17452</strain>
    </source>
</reference>
<feature type="domain" description="Photosynthesis system II assembly factor Ycf48/Hcf136-like" evidence="5">
    <location>
        <begin position="149"/>
        <end position="255"/>
    </location>
</feature>
<dbReference type="Pfam" id="PF18962">
    <property type="entry name" value="Por_Secre_tail"/>
    <property type="match status" value="1"/>
</dbReference>
<feature type="chain" id="PRO_5045903166" description="T9SS type A sorting domain-containing protein" evidence="4">
    <location>
        <begin position="21"/>
        <end position="425"/>
    </location>
</feature>
<dbReference type="Pfam" id="PF14870">
    <property type="entry name" value="PSII_BNR"/>
    <property type="match status" value="2"/>
</dbReference>
<dbReference type="PANTHER" id="PTHR47199:SF2">
    <property type="entry name" value="PHOTOSYSTEM II STABILITY_ASSEMBLY FACTOR HCF136, CHLOROPLASTIC"/>
    <property type="match status" value="1"/>
</dbReference>
<evidence type="ECO:0000313" key="8">
    <source>
        <dbReference type="Proteomes" id="UP001500027"/>
    </source>
</evidence>
<dbReference type="InterPro" id="IPR026444">
    <property type="entry name" value="Secre_tail"/>
</dbReference>
<dbReference type="NCBIfam" id="TIGR04183">
    <property type="entry name" value="Por_Secre_tail"/>
    <property type="match status" value="1"/>
</dbReference>
<dbReference type="InterPro" id="IPR015943">
    <property type="entry name" value="WD40/YVTN_repeat-like_dom_sf"/>
</dbReference>
<dbReference type="InterPro" id="IPR028203">
    <property type="entry name" value="PSII_CF48-like_dom"/>
</dbReference>
<evidence type="ECO:0000259" key="5">
    <source>
        <dbReference type="Pfam" id="PF14870"/>
    </source>
</evidence>
<feature type="domain" description="Secretion system C-terminal sorting" evidence="6">
    <location>
        <begin position="349"/>
        <end position="422"/>
    </location>
</feature>
<dbReference type="SUPFAM" id="SSF110296">
    <property type="entry name" value="Oligoxyloglucan reducing end-specific cellobiohydrolase"/>
    <property type="match status" value="1"/>
</dbReference>
<feature type="domain" description="Photosynthesis system II assembly factor Ycf48/Hcf136-like" evidence="5">
    <location>
        <begin position="32"/>
        <end position="133"/>
    </location>
</feature>
<protein>
    <recommendedName>
        <fullName evidence="9">T9SS type A sorting domain-containing protein</fullName>
    </recommendedName>
</protein>
<keyword evidence="2 4" id="KW-0732">Signal</keyword>
<dbReference type="Proteomes" id="UP001500027">
    <property type="component" value="Unassembled WGS sequence"/>
</dbReference>
<dbReference type="Gene3D" id="2.130.10.10">
    <property type="entry name" value="YVTN repeat-like/Quinoprotein amine dehydrogenase"/>
    <property type="match status" value="2"/>
</dbReference>
<evidence type="ECO:0000313" key="7">
    <source>
        <dbReference type="EMBL" id="GAA4269854.1"/>
    </source>
</evidence>
<accession>A0ABP8ECL0</accession>
<evidence type="ECO:0000259" key="6">
    <source>
        <dbReference type="Pfam" id="PF18962"/>
    </source>
</evidence>
<evidence type="ECO:0008006" key="9">
    <source>
        <dbReference type="Google" id="ProtNLM"/>
    </source>
</evidence>
<proteinExistence type="predicted"/>
<feature type="signal peptide" evidence="4">
    <location>
        <begin position="1"/>
        <end position="20"/>
    </location>
</feature>
<dbReference type="PANTHER" id="PTHR47199">
    <property type="entry name" value="PHOTOSYSTEM II STABILITY/ASSEMBLY FACTOR HCF136, CHLOROPLASTIC"/>
    <property type="match status" value="1"/>
</dbReference>
<keyword evidence="3" id="KW-0604">Photosystem II</keyword>
<organism evidence="7 8">
    <name type="scientific">Hyunsoonleella aestuarii</name>
    <dbReference type="NCBI Taxonomy" id="912802"/>
    <lineage>
        <taxon>Bacteria</taxon>
        <taxon>Pseudomonadati</taxon>
        <taxon>Bacteroidota</taxon>
        <taxon>Flavobacteriia</taxon>
        <taxon>Flavobacteriales</taxon>
        <taxon>Flavobacteriaceae</taxon>
    </lineage>
</organism>
<sequence>MLKFTSYIIPLLCFIGNTQATWQNIPNSLTNQSNQRFDDVFFINENIGWAANGAYAAVYKTINGGLSWTEQLTETQLGGNYYFRNIEFLNENIGFLGTLNNELLKTIDGGSNWSVVSNITPIPPAICGIETSGDSTVYGCGAYFAPAFVIKSTDNGNTWQYLDMSSYANALVEVVFLNENTGFVSGRNDNGGIILKTTDGGTSWSELYNTNTPGEYVWKMQVLENNNDVIFGAVSSVYPNNGSLIKTTDAGLNWSSFDAPETDIQAVGFINENKGWMGGHTTGFYETNNGGLSWTNLNIGNNLNRIFIINSSLAFAGGTSLYKYTEETLNLEYSNEEKRNQLNLTLMQNPVKTLLEFTIEFPFHDNLLIELYDIDGKFIKQLTRDRLSTKTTKQYSFSVEDLNSGTYLLNLHSNTGRQFIKFIKE</sequence>
<keyword evidence="8" id="KW-1185">Reference proteome</keyword>
<name>A0ABP8ECL0_9FLAO</name>
<dbReference type="EMBL" id="BAABAV010000002">
    <property type="protein sequence ID" value="GAA4269854.1"/>
    <property type="molecule type" value="Genomic_DNA"/>
</dbReference>
<evidence type="ECO:0000256" key="2">
    <source>
        <dbReference type="ARBA" id="ARBA00022729"/>
    </source>
</evidence>
<keyword evidence="1" id="KW-0602">Photosynthesis</keyword>
<evidence type="ECO:0000256" key="4">
    <source>
        <dbReference type="SAM" id="SignalP"/>
    </source>
</evidence>
<evidence type="ECO:0000256" key="1">
    <source>
        <dbReference type="ARBA" id="ARBA00022531"/>
    </source>
</evidence>
<evidence type="ECO:0000256" key="3">
    <source>
        <dbReference type="ARBA" id="ARBA00023276"/>
    </source>
</evidence>